<protein>
    <submittedName>
        <fullName evidence="1">Uncharacterized protein</fullName>
    </submittedName>
</protein>
<dbReference type="EMBL" id="JACEIK010000659">
    <property type="protein sequence ID" value="MCD7460558.1"/>
    <property type="molecule type" value="Genomic_DNA"/>
</dbReference>
<organism evidence="1 2">
    <name type="scientific">Datura stramonium</name>
    <name type="common">Jimsonweed</name>
    <name type="synonym">Common thornapple</name>
    <dbReference type="NCBI Taxonomy" id="4076"/>
    <lineage>
        <taxon>Eukaryota</taxon>
        <taxon>Viridiplantae</taxon>
        <taxon>Streptophyta</taxon>
        <taxon>Embryophyta</taxon>
        <taxon>Tracheophyta</taxon>
        <taxon>Spermatophyta</taxon>
        <taxon>Magnoliopsida</taxon>
        <taxon>eudicotyledons</taxon>
        <taxon>Gunneridae</taxon>
        <taxon>Pentapetalae</taxon>
        <taxon>asterids</taxon>
        <taxon>lamiids</taxon>
        <taxon>Solanales</taxon>
        <taxon>Solanaceae</taxon>
        <taxon>Solanoideae</taxon>
        <taxon>Datureae</taxon>
        <taxon>Datura</taxon>
    </lineage>
</organism>
<evidence type="ECO:0000313" key="2">
    <source>
        <dbReference type="Proteomes" id="UP000823775"/>
    </source>
</evidence>
<accession>A0ABS8SP34</accession>
<proteinExistence type="predicted"/>
<name>A0ABS8SP34_DATST</name>
<dbReference type="Proteomes" id="UP000823775">
    <property type="component" value="Unassembled WGS sequence"/>
</dbReference>
<comment type="caution">
    <text evidence="1">The sequence shown here is derived from an EMBL/GenBank/DDBJ whole genome shotgun (WGS) entry which is preliminary data.</text>
</comment>
<keyword evidence="2" id="KW-1185">Reference proteome</keyword>
<evidence type="ECO:0000313" key="1">
    <source>
        <dbReference type="EMBL" id="MCD7460558.1"/>
    </source>
</evidence>
<sequence length="89" mass="10445">MSFHSVWNPWEKKARALMDFGDEDYASLGNRSYCLGRTAAAREKPLQRDRYHGRRLTVTDQEERHQICRDNVLGAIACPLQQKYDRCSR</sequence>
<reference evidence="1 2" key="1">
    <citation type="journal article" date="2021" name="BMC Genomics">
        <title>Datura genome reveals duplications of psychoactive alkaloid biosynthetic genes and high mutation rate following tissue culture.</title>
        <authorList>
            <person name="Rajewski A."/>
            <person name="Carter-House D."/>
            <person name="Stajich J."/>
            <person name="Litt A."/>
        </authorList>
    </citation>
    <scope>NUCLEOTIDE SEQUENCE [LARGE SCALE GENOMIC DNA]</scope>
    <source>
        <strain evidence="1">AR-01</strain>
    </source>
</reference>
<gene>
    <name evidence="1" type="ORF">HAX54_043771</name>
</gene>